<keyword evidence="1" id="KW-0175">Coiled coil</keyword>
<name>E8M887_PHOS4</name>
<dbReference type="AlphaFoldDB" id="E8M887"/>
<evidence type="ECO:0000256" key="1">
    <source>
        <dbReference type="SAM" id="Coils"/>
    </source>
</evidence>
<gene>
    <name evidence="2" type="ORF">VISI1226_10094</name>
</gene>
<sequence length="298" mass="34930">MFVWKKRIFLISFFKTLLMLKNWSVITKPVKNSSLGVSHRERYLKDKRHTNHRNSERLISIFGNEATTRKIALAGEAFRLMQVTSRTGGRPLTSYAMEYCLTLPKGYRPSTHQWRLIVKDCCIALAKLCDLNTEELKAFQKQIRAVLHQQKQDGNRGSGDHVHLIIGKVVGSRVLKELQKKKATKVIKQAFSLATLKHANMDHRLYEVVEKQRGRRLSTWQYQHQNSLETLEIEKLIKQIQTQSDKWTKAKLEGDFKQEQRQLNRIKRNLVRIEEYNLSLQQQRRLAVVRTAVKKRSL</sequence>
<feature type="coiled-coil region" evidence="1">
    <location>
        <begin position="249"/>
        <end position="283"/>
    </location>
</feature>
<reference evidence="2 3" key="1">
    <citation type="journal article" date="2012" name="Int. J. Syst. Evol. Microbiol.">
        <title>Vibrio caribbeanicus sp. nov., isolated from the marine sponge Scleritoderma cyanea.</title>
        <authorList>
            <person name="Hoffmann M."/>
            <person name="Monday S.R."/>
            <person name="Allard M.W."/>
            <person name="Strain E.A."/>
            <person name="Whittaker P."/>
            <person name="Naum M."/>
            <person name="McCarthy P.J."/>
            <person name="Lopez J.V."/>
            <person name="Fischer M."/>
            <person name="Brown E.W."/>
        </authorList>
    </citation>
    <scope>NUCLEOTIDE SEQUENCE [LARGE SCALE GENOMIC DNA]</scope>
    <source>
        <strain evidence="3">DSMZ 21326</strain>
    </source>
</reference>
<organism evidence="2 3">
    <name type="scientific">Vibrio sinaloensis DSM 21326</name>
    <dbReference type="NCBI Taxonomy" id="945550"/>
    <lineage>
        <taxon>Bacteria</taxon>
        <taxon>Pseudomonadati</taxon>
        <taxon>Pseudomonadota</taxon>
        <taxon>Gammaproteobacteria</taxon>
        <taxon>Vibrionales</taxon>
        <taxon>Vibrionaceae</taxon>
        <taxon>Vibrio</taxon>
        <taxon>Vibrio oreintalis group</taxon>
    </lineage>
</organism>
<dbReference type="eggNOG" id="ENOG5031N1U">
    <property type="taxonomic scope" value="Bacteria"/>
</dbReference>
<dbReference type="EMBL" id="AEVT01000073">
    <property type="protein sequence ID" value="EGA69779.1"/>
    <property type="molecule type" value="Genomic_DNA"/>
</dbReference>
<evidence type="ECO:0008006" key="4">
    <source>
        <dbReference type="Google" id="ProtNLM"/>
    </source>
</evidence>
<dbReference type="GeneID" id="95569800"/>
<dbReference type="Proteomes" id="UP000006228">
    <property type="component" value="Unassembled WGS sequence"/>
</dbReference>
<evidence type="ECO:0000313" key="2">
    <source>
        <dbReference type="EMBL" id="EGA69779.1"/>
    </source>
</evidence>
<evidence type="ECO:0000313" key="3">
    <source>
        <dbReference type="Proteomes" id="UP000006228"/>
    </source>
</evidence>
<dbReference type="RefSeq" id="WP_008077859.1">
    <property type="nucleotide sequence ID" value="NZ_AEVT01000073.1"/>
</dbReference>
<comment type="caution">
    <text evidence="2">The sequence shown here is derived from an EMBL/GenBank/DDBJ whole genome shotgun (WGS) entry which is preliminary data.</text>
</comment>
<proteinExistence type="predicted"/>
<protein>
    <recommendedName>
        <fullName evidence="4">Phage protein</fullName>
    </recommendedName>
</protein>
<accession>E8M887</accession>